<reference evidence="1" key="1">
    <citation type="journal article" date="2017" name="Ticks Tick Borne Dis.">
        <title>An insight into the sialome of Hyalomma excavatum.</title>
        <authorList>
            <person name="Ribeiro J.M."/>
            <person name="Slovak M."/>
            <person name="Francischetti I.M."/>
        </authorList>
    </citation>
    <scope>NUCLEOTIDE SEQUENCE</scope>
    <source>
        <strain evidence="1">Samish</strain>
        <tissue evidence="1">Salivary glands</tissue>
    </source>
</reference>
<dbReference type="AlphaFoldDB" id="A0A131XIM0"/>
<proteinExistence type="evidence at transcript level"/>
<evidence type="ECO:0000313" key="1">
    <source>
        <dbReference type="EMBL" id="JAP65988.1"/>
    </source>
</evidence>
<accession>A0A131XIM0</accession>
<protein>
    <submittedName>
        <fullName evidence="1">Uncharacterized protein</fullName>
    </submittedName>
</protein>
<organism evidence="1">
    <name type="scientific">Hyalomma excavatum</name>
    <dbReference type="NCBI Taxonomy" id="257692"/>
    <lineage>
        <taxon>Eukaryota</taxon>
        <taxon>Metazoa</taxon>
        <taxon>Ecdysozoa</taxon>
        <taxon>Arthropoda</taxon>
        <taxon>Chelicerata</taxon>
        <taxon>Arachnida</taxon>
        <taxon>Acari</taxon>
        <taxon>Parasitiformes</taxon>
        <taxon>Ixodida</taxon>
        <taxon>Ixodoidea</taxon>
        <taxon>Ixodidae</taxon>
        <taxon>Hyalomminae</taxon>
        <taxon>Hyalomma</taxon>
    </lineage>
</organism>
<dbReference type="EMBL" id="GEFH01002593">
    <property type="protein sequence ID" value="JAP65988.1"/>
    <property type="molecule type" value="mRNA"/>
</dbReference>
<sequence>MKHLRVLALCARQLSRANSFRCLCAAAKPAPEDVPYSSRRDSEDKKHVYSNLYPWKSKGEFVRELAASIFYNQDGLIALSKPYGVPVTLDFSREGRPRSMLKQRLHVSGLGESPYSLEDALEGLAVRLNVDHIVIVKSTERYASGVAILASNERATQSVQKAVLRAKPMQIPYTTAWVIAKGYPARDEVKEKVAMRLVSLDDSEKRVEVLREFSKTAVKNNLVKTVLTECRTLKKNTSIAMSLLEVATSNVHKSFFRAYVASLASCVMGDLSPNACLTKYHQGRPLVLSPMAAASARPQPLPDAVCKQLGVSNSHQQIVPAMVHYRSILLPSYHGKDQHLLLRDPTLPKHFSWTLERLGLLPDDLYPQK</sequence>
<dbReference type="Gene3D" id="3.30.2350.10">
    <property type="entry name" value="Pseudouridine synthase"/>
    <property type="match status" value="1"/>
</dbReference>
<name>A0A131XIM0_9ACAR</name>